<reference evidence="2 3" key="1">
    <citation type="journal article" date="2018" name="J. Microbiol.">
        <title>Baekduia soli gen. nov., sp. nov., a novel bacterium isolated from the soil of Baekdu Mountain and proposal of a novel family name, Baekduiaceae fam. nov.</title>
        <authorList>
            <person name="An D.S."/>
            <person name="Siddiqi M.Z."/>
            <person name="Kim K.H."/>
            <person name="Yu H.S."/>
            <person name="Im W.T."/>
        </authorList>
    </citation>
    <scope>NUCLEOTIDE SEQUENCE [LARGE SCALE GENOMIC DNA]</scope>
    <source>
        <strain evidence="2 3">BR7-21</strain>
    </source>
</reference>
<dbReference type="PANTHER" id="PTHR40446:SF2">
    <property type="entry name" value="N-ACETYLGLUCOSAMINE-1-PHOSPHODIESTER ALPHA-N-ACETYLGLUCOSAMINIDASE"/>
    <property type="match status" value="1"/>
</dbReference>
<evidence type="ECO:0000313" key="3">
    <source>
        <dbReference type="Proteomes" id="UP000321805"/>
    </source>
</evidence>
<dbReference type="GO" id="GO:0016798">
    <property type="term" value="F:hydrolase activity, acting on glycosyl bonds"/>
    <property type="evidence" value="ECO:0007669"/>
    <property type="project" value="UniProtKB-KW"/>
</dbReference>
<evidence type="ECO:0000313" key="2">
    <source>
        <dbReference type="EMBL" id="QEC48999.1"/>
    </source>
</evidence>
<evidence type="ECO:0000259" key="1">
    <source>
        <dbReference type="Pfam" id="PF09992"/>
    </source>
</evidence>
<gene>
    <name evidence="2" type="ORF">FSW04_16425</name>
</gene>
<dbReference type="AlphaFoldDB" id="A0A5B8U795"/>
<dbReference type="EMBL" id="CP042430">
    <property type="protein sequence ID" value="QEC48999.1"/>
    <property type="molecule type" value="Genomic_DNA"/>
</dbReference>
<dbReference type="KEGG" id="bsol:FSW04_16425"/>
<dbReference type="InterPro" id="IPR018711">
    <property type="entry name" value="NAGPA"/>
</dbReference>
<name>A0A5B8U795_9ACTN</name>
<dbReference type="Proteomes" id="UP000321805">
    <property type="component" value="Chromosome"/>
</dbReference>
<keyword evidence="3" id="KW-1185">Reference proteome</keyword>
<dbReference type="Pfam" id="PF09992">
    <property type="entry name" value="NAGPA"/>
    <property type="match status" value="1"/>
</dbReference>
<organism evidence="2 3">
    <name type="scientific">Baekduia soli</name>
    <dbReference type="NCBI Taxonomy" id="496014"/>
    <lineage>
        <taxon>Bacteria</taxon>
        <taxon>Bacillati</taxon>
        <taxon>Actinomycetota</taxon>
        <taxon>Thermoleophilia</taxon>
        <taxon>Solirubrobacterales</taxon>
        <taxon>Baekduiaceae</taxon>
        <taxon>Baekduia</taxon>
    </lineage>
</organism>
<keyword evidence="2" id="KW-0378">Hydrolase</keyword>
<dbReference type="RefSeq" id="WP_146921162.1">
    <property type="nucleotide sequence ID" value="NZ_CP042430.1"/>
</dbReference>
<proteinExistence type="predicted"/>
<accession>A0A5B8U795</accession>
<dbReference type="PANTHER" id="PTHR40446">
    <property type="entry name" value="N-ACETYLGLUCOSAMINE-1-PHOSPHODIESTER ALPHA-N-ACETYLGLUCOSAMINIDASE"/>
    <property type="match status" value="1"/>
</dbReference>
<dbReference type="OrthoDB" id="9809781at2"/>
<protein>
    <submittedName>
        <fullName evidence="2">Phosphodiester glycosidase family protein</fullName>
    </submittedName>
</protein>
<keyword evidence="2" id="KW-0326">Glycosidase</keyword>
<feature type="domain" description="Phosphodiester glycosidase" evidence="1">
    <location>
        <begin position="71"/>
        <end position="257"/>
    </location>
</feature>
<sequence>MAPRARLNPLRPALAPRPRHLRRERLRLRDGARTTLYVARYDLRRTDVRVVRLARPAPLEAYCRDGGWNEAIGGGFYERPSLTPLGELVTGGVTRPHVPFAAPYGDLRACLHVAGGGVAIDRRDRLPADPVGDLLQAGPLLVHGGAPLAGDAEGFSAGSHQFDSDITAGRHPRAAIGLTRRGELLAVACDGRADDEAGLTMRELAEAMAALGATQAMNLDGGGSTSLVCAGRLRNVPREAHGIGLPGGRVVPTAIVFRPR</sequence>